<accession>A0A9R1VX66</accession>
<evidence type="ECO:0000313" key="2">
    <source>
        <dbReference type="EMBL" id="KAJ0213179.1"/>
    </source>
</evidence>
<sequence length="326" mass="36799">MTRVFGGVVFGFTGEGCYCVYVNICMFVVNVLLWVVDTGGDGAEDAPLPGGRGVGHHEQDVEQLAQRKVRGKSKNIKLEKTILWNQGKPISMEYDRDITFDPIRCTEMTKSFQAALLKGYRERKADAKEYFMLVGGYEDIPRAIANPPEGMEVDKWKKAVEYFQTNEHIIASEKNKKIREMQTNANRGGRARIANLKRVETFRKAHTDKNDVFVTTEAEQQYLLEQTQGESQLTPTQERTVLEKVLGERRSHIRGIGHKPSTLPPIPQPSQPSPQPSQLENLCAMLNDPACRDELHSFFHSQNNRGNDGNEDDVGKSSCNVERPDM</sequence>
<name>A0A9R1VX66_LACSA</name>
<feature type="region of interest" description="Disordered" evidence="1">
    <location>
        <begin position="251"/>
        <end position="279"/>
    </location>
</feature>
<feature type="compositionally biased region" description="Pro residues" evidence="1">
    <location>
        <begin position="262"/>
        <end position="275"/>
    </location>
</feature>
<evidence type="ECO:0000313" key="3">
    <source>
        <dbReference type="Proteomes" id="UP000235145"/>
    </source>
</evidence>
<protein>
    <recommendedName>
        <fullName evidence="4">Transposase, Ptta/En/Spm, plant</fullName>
    </recommendedName>
</protein>
<gene>
    <name evidence="2" type="ORF">LSAT_V11C400174120</name>
</gene>
<feature type="region of interest" description="Disordered" evidence="1">
    <location>
        <begin position="302"/>
        <end position="326"/>
    </location>
</feature>
<reference evidence="2 3" key="1">
    <citation type="journal article" date="2017" name="Nat. Commun.">
        <title>Genome assembly with in vitro proximity ligation data and whole-genome triplication in lettuce.</title>
        <authorList>
            <person name="Reyes-Chin-Wo S."/>
            <person name="Wang Z."/>
            <person name="Yang X."/>
            <person name="Kozik A."/>
            <person name="Arikit S."/>
            <person name="Song C."/>
            <person name="Xia L."/>
            <person name="Froenicke L."/>
            <person name="Lavelle D.O."/>
            <person name="Truco M.J."/>
            <person name="Xia R."/>
            <person name="Zhu S."/>
            <person name="Xu C."/>
            <person name="Xu H."/>
            <person name="Xu X."/>
            <person name="Cox K."/>
            <person name="Korf I."/>
            <person name="Meyers B.C."/>
            <person name="Michelmore R.W."/>
        </authorList>
    </citation>
    <scope>NUCLEOTIDE SEQUENCE [LARGE SCALE GENOMIC DNA]</scope>
    <source>
        <strain evidence="3">cv. Salinas</strain>
        <tissue evidence="2">Seedlings</tissue>
    </source>
</reference>
<dbReference type="AlphaFoldDB" id="A0A9R1VX66"/>
<comment type="caution">
    <text evidence="2">The sequence shown here is derived from an EMBL/GenBank/DDBJ whole genome shotgun (WGS) entry which is preliminary data.</text>
</comment>
<keyword evidence="3" id="KW-1185">Reference proteome</keyword>
<evidence type="ECO:0000256" key="1">
    <source>
        <dbReference type="SAM" id="MobiDB-lite"/>
    </source>
</evidence>
<dbReference type="EMBL" id="NBSK02000004">
    <property type="protein sequence ID" value="KAJ0213179.1"/>
    <property type="molecule type" value="Genomic_DNA"/>
</dbReference>
<dbReference type="Proteomes" id="UP000235145">
    <property type="component" value="Unassembled WGS sequence"/>
</dbReference>
<proteinExistence type="predicted"/>
<organism evidence="2 3">
    <name type="scientific">Lactuca sativa</name>
    <name type="common">Garden lettuce</name>
    <dbReference type="NCBI Taxonomy" id="4236"/>
    <lineage>
        <taxon>Eukaryota</taxon>
        <taxon>Viridiplantae</taxon>
        <taxon>Streptophyta</taxon>
        <taxon>Embryophyta</taxon>
        <taxon>Tracheophyta</taxon>
        <taxon>Spermatophyta</taxon>
        <taxon>Magnoliopsida</taxon>
        <taxon>eudicotyledons</taxon>
        <taxon>Gunneridae</taxon>
        <taxon>Pentapetalae</taxon>
        <taxon>asterids</taxon>
        <taxon>campanulids</taxon>
        <taxon>Asterales</taxon>
        <taxon>Asteraceae</taxon>
        <taxon>Cichorioideae</taxon>
        <taxon>Cichorieae</taxon>
        <taxon>Lactucinae</taxon>
        <taxon>Lactuca</taxon>
    </lineage>
</organism>
<evidence type="ECO:0008006" key="4">
    <source>
        <dbReference type="Google" id="ProtNLM"/>
    </source>
</evidence>